<keyword evidence="4" id="KW-1185">Reference proteome</keyword>
<dbReference type="PROSITE" id="PS50975">
    <property type="entry name" value="ATP_GRASP"/>
    <property type="match status" value="1"/>
</dbReference>
<dbReference type="GO" id="GO:0005524">
    <property type="term" value="F:ATP binding"/>
    <property type="evidence" value="ECO:0007669"/>
    <property type="project" value="UniProtKB-UniRule"/>
</dbReference>
<dbReference type="GO" id="GO:0004775">
    <property type="term" value="F:succinate-CoA ligase (ADP-forming) activity"/>
    <property type="evidence" value="ECO:0007669"/>
    <property type="project" value="UniProtKB-EC"/>
</dbReference>
<dbReference type="KEGG" id="csn:Cyast_0252"/>
<keyword evidence="1" id="KW-0547">Nucleotide-binding</keyword>
<dbReference type="eggNOG" id="COG0045">
    <property type="taxonomic scope" value="Bacteria"/>
</dbReference>
<dbReference type="GO" id="GO:0042709">
    <property type="term" value="C:succinate-CoA ligase complex"/>
    <property type="evidence" value="ECO:0007669"/>
    <property type="project" value="TreeGrafter"/>
</dbReference>
<evidence type="ECO:0000313" key="3">
    <source>
        <dbReference type="EMBL" id="AFZ46233.1"/>
    </source>
</evidence>
<evidence type="ECO:0000259" key="2">
    <source>
        <dbReference type="PROSITE" id="PS50975"/>
    </source>
</evidence>
<dbReference type="InterPro" id="IPR013650">
    <property type="entry name" value="ATP-grasp_succ-CoA_synth-type"/>
</dbReference>
<dbReference type="GO" id="GO:0006099">
    <property type="term" value="P:tricarboxylic acid cycle"/>
    <property type="evidence" value="ECO:0007669"/>
    <property type="project" value="TreeGrafter"/>
</dbReference>
<dbReference type="InterPro" id="IPR013815">
    <property type="entry name" value="ATP_grasp_subdomain_1"/>
</dbReference>
<protein>
    <submittedName>
        <fullName evidence="3">Succinyl-CoA synthetase (ADP-forming) beta subunit</fullName>
        <ecNumber evidence="3">6.2.1.5</ecNumber>
    </submittedName>
</protein>
<dbReference type="Gene3D" id="3.30.470.20">
    <property type="entry name" value="ATP-grasp fold, B domain"/>
    <property type="match status" value="1"/>
</dbReference>
<dbReference type="Proteomes" id="UP000010483">
    <property type="component" value="Chromosome"/>
</dbReference>
<organism evidence="3 4">
    <name type="scientific">Cyanobacterium stanieri (strain ATCC 29140 / PCC 7202)</name>
    <dbReference type="NCBI Taxonomy" id="292563"/>
    <lineage>
        <taxon>Bacteria</taxon>
        <taxon>Bacillati</taxon>
        <taxon>Cyanobacteriota</taxon>
        <taxon>Cyanophyceae</taxon>
        <taxon>Oscillatoriophycideae</taxon>
        <taxon>Chroococcales</taxon>
        <taxon>Geminocystaceae</taxon>
        <taxon>Cyanobacterium</taxon>
    </lineage>
</organism>
<dbReference type="PATRIC" id="fig|292563.3.peg.264"/>
<dbReference type="EC" id="6.2.1.5" evidence="3"/>
<dbReference type="PANTHER" id="PTHR11815:SF10">
    <property type="entry name" value="SUCCINATE--COA LIGASE [GDP-FORMING] SUBUNIT BETA, MITOCHONDRIAL"/>
    <property type="match status" value="1"/>
</dbReference>
<dbReference type="PANTHER" id="PTHR11815">
    <property type="entry name" value="SUCCINYL-COA SYNTHETASE BETA CHAIN"/>
    <property type="match status" value="1"/>
</dbReference>
<feature type="domain" description="ATP-grasp" evidence="2">
    <location>
        <begin position="9"/>
        <end position="218"/>
    </location>
</feature>
<keyword evidence="3" id="KW-0436">Ligase</keyword>
<gene>
    <name evidence="3" type="ordered locus">Cyast_0252</name>
</gene>
<dbReference type="EMBL" id="CP003940">
    <property type="protein sequence ID" value="AFZ46233.1"/>
    <property type="molecule type" value="Genomic_DNA"/>
</dbReference>
<dbReference type="Pfam" id="PF08442">
    <property type="entry name" value="ATP-grasp_2"/>
    <property type="match status" value="1"/>
</dbReference>
<dbReference type="SUPFAM" id="SSF56059">
    <property type="entry name" value="Glutathione synthetase ATP-binding domain-like"/>
    <property type="match status" value="1"/>
</dbReference>
<dbReference type="STRING" id="292563.Cyast_0252"/>
<dbReference type="GO" id="GO:0046872">
    <property type="term" value="F:metal ion binding"/>
    <property type="evidence" value="ECO:0007669"/>
    <property type="project" value="InterPro"/>
</dbReference>
<dbReference type="GO" id="GO:0005829">
    <property type="term" value="C:cytosol"/>
    <property type="evidence" value="ECO:0007669"/>
    <property type="project" value="TreeGrafter"/>
</dbReference>
<evidence type="ECO:0000256" key="1">
    <source>
        <dbReference type="PROSITE-ProRule" id="PRU00409"/>
    </source>
</evidence>
<dbReference type="InterPro" id="IPR011761">
    <property type="entry name" value="ATP-grasp"/>
</dbReference>
<dbReference type="HOGENOM" id="CLU_037430_4_1_3"/>
<dbReference type="AlphaFoldDB" id="K9YJI2"/>
<dbReference type="Gene3D" id="3.30.1490.20">
    <property type="entry name" value="ATP-grasp fold, A domain"/>
    <property type="match status" value="1"/>
</dbReference>
<sequence>MDLLEYQAKKLFKQVGIPVLPSQPLSSASELKNLQIPYPVVLKSQVMASGRAKLGGVKFVNNTIDAIAACQAIFSLAIDQEYPKVILAESRYNAQKEVFLAIMLDYKLKKPVIFGSAQGGINIEELLTNLVYCPVEDEYSPFYGRRLAKKMGLKGKTINAVSGIIDKMYRLFVEQDLDMIEINPLGINHDGAVMALDGKIRVNNYGLPRHLELLELIKSLQDDHHTEETLSSLKQSFFSEININNDGKTALISASIDKAIFTINNSAKYLDKTDINTCFIMEEPFNQITSEQINTIFYKIIKNTKINKVLVDLPLEHQFNYRLTQIISKHYPSNFSQWSNRNEERGDRPTGTRFQQTESTINTSSFALRKIDWIIKTKGDKLTSQFNSLPITIINIIGEKFS</sequence>
<dbReference type="BioCyc" id="CSTA292563:G1353-252-MONOMER"/>
<dbReference type="GO" id="GO:0006104">
    <property type="term" value="P:succinyl-CoA metabolic process"/>
    <property type="evidence" value="ECO:0007669"/>
    <property type="project" value="TreeGrafter"/>
</dbReference>
<evidence type="ECO:0000313" key="4">
    <source>
        <dbReference type="Proteomes" id="UP000010483"/>
    </source>
</evidence>
<reference evidence="4" key="1">
    <citation type="journal article" date="2013" name="Proc. Natl. Acad. Sci. U.S.A.">
        <title>Improving the coverage of the cyanobacterial phylum using diversity-driven genome sequencing.</title>
        <authorList>
            <person name="Shih P.M."/>
            <person name="Wu D."/>
            <person name="Latifi A."/>
            <person name="Axen S.D."/>
            <person name="Fewer D.P."/>
            <person name="Talla E."/>
            <person name="Calteau A."/>
            <person name="Cai F."/>
            <person name="Tandeau de Marsac N."/>
            <person name="Rippka R."/>
            <person name="Herdman M."/>
            <person name="Sivonen K."/>
            <person name="Coursin T."/>
            <person name="Laurent T."/>
            <person name="Goodwin L."/>
            <person name="Nolan M."/>
            <person name="Davenport K.W."/>
            <person name="Han C.S."/>
            <person name="Rubin E.M."/>
            <person name="Eisen J.A."/>
            <person name="Woyke T."/>
            <person name="Gugger M."/>
            <person name="Kerfeld C.A."/>
        </authorList>
    </citation>
    <scope>NUCLEOTIDE SEQUENCE [LARGE SCALE GENOMIC DNA]</scope>
    <source>
        <strain evidence="4">ATCC 29140 / PCC 7202</strain>
    </source>
</reference>
<name>K9YJI2_CYASC</name>
<keyword evidence="1" id="KW-0067">ATP-binding</keyword>
<proteinExistence type="predicted"/>
<accession>K9YJI2</accession>